<dbReference type="InterPro" id="IPR016186">
    <property type="entry name" value="C-type_lectin-like/link_sf"/>
</dbReference>
<sequence length="296" mass="34037">MSYLSSTLQITFLLWVLPFSKTSNSSFCENCSTEIWNPILEDWTVGHNNYRQSRVMQIPISEHAYVVEDRLDKESKINNGKIVSNSPKPPPRQVSETDLYLLGAIEKLVYKVDFMEKRLRRVEEMLYYVMAGNRVDIEPCPDNFTRIGDHCYLFANMAGREYDWKVANKHCKKLKANLAELETVQENQDVIVHIQNTHSLTGKDFWVGGLNPGLLWIWSNSARPIEPATSQNPNKDKPPTNIQGDGRCLRLAYNPALRSYAYKGTDCSVRYSYICELPENSSSNEIQRLGRSKKIF</sequence>
<feature type="domain" description="C-type lectin" evidence="2">
    <location>
        <begin position="147"/>
        <end position="276"/>
    </location>
</feature>
<evidence type="ECO:0000256" key="1">
    <source>
        <dbReference type="SAM" id="SignalP"/>
    </source>
</evidence>
<dbReference type="Proteomes" id="UP001566132">
    <property type="component" value="Unassembled WGS sequence"/>
</dbReference>
<comment type="caution">
    <text evidence="3">The sequence shown here is derived from an EMBL/GenBank/DDBJ whole genome shotgun (WGS) entry which is preliminary data.</text>
</comment>
<dbReference type="Pfam" id="PF00059">
    <property type="entry name" value="Lectin_C"/>
    <property type="match status" value="1"/>
</dbReference>
<name>A0ABD1E9K5_HYPHA</name>
<dbReference type="SUPFAM" id="SSF56436">
    <property type="entry name" value="C-type lectin-like"/>
    <property type="match status" value="1"/>
</dbReference>
<dbReference type="InterPro" id="IPR050111">
    <property type="entry name" value="C-type_lectin/snaclec_domain"/>
</dbReference>
<evidence type="ECO:0000313" key="4">
    <source>
        <dbReference type="Proteomes" id="UP001566132"/>
    </source>
</evidence>
<dbReference type="CDD" id="cd00037">
    <property type="entry name" value="CLECT"/>
    <property type="match status" value="1"/>
</dbReference>
<reference evidence="3 4" key="1">
    <citation type="submission" date="2024-05" db="EMBL/GenBank/DDBJ databases">
        <title>Genetic variation in Jamaican populations of the coffee berry borer (Hypothenemus hampei).</title>
        <authorList>
            <person name="Errbii M."/>
            <person name="Myrie A."/>
        </authorList>
    </citation>
    <scope>NUCLEOTIDE SEQUENCE [LARGE SCALE GENOMIC DNA]</scope>
    <source>
        <strain evidence="3">JA-Hopewell-2020-01-JO</strain>
        <tissue evidence="3">Whole body</tissue>
    </source>
</reference>
<feature type="signal peptide" evidence="1">
    <location>
        <begin position="1"/>
        <end position="22"/>
    </location>
</feature>
<keyword evidence="4" id="KW-1185">Reference proteome</keyword>
<accession>A0ABD1E9K5</accession>
<dbReference type="PANTHER" id="PTHR22803">
    <property type="entry name" value="MANNOSE, PHOSPHOLIPASE, LECTIN RECEPTOR RELATED"/>
    <property type="match status" value="1"/>
</dbReference>
<dbReference type="Gene3D" id="3.10.100.10">
    <property type="entry name" value="Mannose-Binding Protein A, subunit A"/>
    <property type="match status" value="1"/>
</dbReference>
<evidence type="ECO:0000313" key="3">
    <source>
        <dbReference type="EMBL" id="KAL1491317.1"/>
    </source>
</evidence>
<evidence type="ECO:0000259" key="2">
    <source>
        <dbReference type="PROSITE" id="PS50041"/>
    </source>
</evidence>
<protein>
    <recommendedName>
        <fullName evidence="2">C-type lectin domain-containing protein</fullName>
    </recommendedName>
</protein>
<dbReference type="SMART" id="SM00034">
    <property type="entry name" value="CLECT"/>
    <property type="match status" value="1"/>
</dbReference>
<dbReference type="InterPro" id="IPR016187">
    <property type="entry name" value="CTDL_fold"/>
</dbReference>
<keyword evidence="1" id="KW-0732">Signal</keyword>
<dbReference type="InterPro" id="IPR001304">
    <property type="entry name" value="C-type_lectin-like"/>
</dbReference>
<dbReference type="EMBL" id="JBDJPC010000009">
    <property type="protein sequence ID" value="KAL1491317.1"/>
    <property type="molecule type" value="Genomic_DNA"/>
</dbReference>
<feature type="chain" id="PRO_5044841470" description="C-type lectin domain-containing protein" evidence="1">
    <location>
        <begin position="23"/>
        <end position="296"/>
    </location>
</feature>
<dbReference type="AlphaFoldDB" id="A0ABD1E9K5"/>
<proteinExistence type="predicted"/>
<organism evidence="3 4">
    <name type="scientific">Hypothenemus hampei</name>
    <name type="common">Coffee berry borer</name>
    <dbReference type="NCBI Taxonomy" id="57062"/>
    <lineage>
        <taxon>Eukaryota</taxon>
        <taxon>Metazoa</taxon>
        <taxon>Ecdysozoa</taxon>
        <taxon>Arthropoda</taxon>
        <taxon>Hexapoda</taxon>
        <taxon>Insecta</taxon>
        <taxon>Pterygota</taxon>
        <taxon>Neoptera</taxon>
        <taxon>Endopterygota</taxon>
        <taxon>Coleoptera</taxon>
        <taxon>Polyphaga</taxon>
        <taxon>Cucujiformia</taxon>
        <taxon>Curculionidae</taxon>
        <taxon>Scolytinae</taxon>
        <taxon>Hypothenemus</taxon>
    </lineage>
</organism>
<dbReference type="PROSITE" id="PS50041">
    <property type="entry name" value="C_TYPE_LECTIN_2"/>
    <property type="match status" value="1"/>
</dbReference>
<gene>
    <name evidence="3" type="ORF">ABEB36_011931</name>
</gene>